<comment type="similarity">
    <text evidence="3">Belongs to the PTH2 family.</text>
</comment>
<dbReference type="Gene3D" id="3.40.1490.10">
    <property type="entry name" value="Bit1"/>
    <property type="match status" value="1"/>
</dbReference>
<evidence type="ECO:0000256" key="4">
    <source>
        <dbReference type="ARBA" id="ARBA00048707"/>
    </source>
</evidence>
<reference evidence="5" key="1">
    <citation type="journal article" date="2020" name="Nature">
        <title>Giant virus diversity and host interactions through global metagenomics.</title>
        <authorList>
            <person name="Schulz F."/>
            <person name="Roux S."/>
            <person name="Paez-Espino D."/>
            <person name="Jungbluth S."/>
            <person name="Walsh D.A."/>
            <person name="Denef V.J."/>
            <person name="McMahon K.D."/>
            <person name="Konstantinidis K.T."/>
            <person name="Eloe-Fadrosh E.A."/>
            <person name="Kyrpides N.C."/>
            <person name="Woyke T."/>
        </authorList>
    </citation>
    <scope>NUCLEOTIDE SEQUENCE</scope>
    <source>
        <strain evidence="5">GVMAG-S-1004661-13</strain>
    </source>
</reference>
<evidence type="ECO:0000313" key="5">
    <source>
        <dbReference type="EMBL" id="QHS77172.1"/>
    </source>
</evidence>
<dbReference type="Pfam" id="PF01981">
    <property type="entry name" value="PTH2"/>
    <property type="match status" value="1"/>
</dbReference>
<proteinExistence type="inferred from homology"/>
<evidence type="ECO:0000256" key="1">
    <source>
        <dbReference type="ARBA" id="ARBA00013260"/>
    </source>
</evidence>
<dbReference type="SUPFAM" id="SSF102462">
    <property type="entry name" value="Peptidyl-tRNA hydrolase II"/>
    <property type="match status" value="1"/>
</dbReference>
<dbReference type="InterPro" id="IPR023476">
    <property type="entry name" value="Pep_tRNA_hydro_II_dom_sf"/>
</dbReference>
<accession>A0A6C0ABX1</accession>
<dbReference type="AlphaFoldDB" id="A0A6C0ABX1"/>
<organism evidence="5">
    <name type="scientific">viral metagenome</name>
    <dbReference type="NCBI Taxonomy" id="1070528"/>
    <lineage>
        <taxon>unclassified sequences</taxon>
        <taxon>metagenomes</taxon>
        <taxon>organismal metagenomes</taxon>
    </lineage>
</organism>
<dbReference type="PANTHER" id="PTHR12649:SF11">
    <property type="entry name" value="PEPTIDYL-TRNA HYDROLASE 2, MITOCHONDRIAL"/>
    <property type="match status" value="1"/>
</dbReference>
<evidence type="ECO:0000256" key="3">
    <source>
        <dbReference type="ARBA" id="ARBA00038050"/>
    </source>
</evidence>
<dbReference type="EC" id="3.1.1.29" evidence="1"/>
<dbReference type="EMBL" id="MN740543">
    <property type="protein sequence ID" value="QHS77172.1"/>
    <property type="molecule type" value="Genomic_DNA"/>
</dbReference>
<sequence>MSQQIIKNPAMYYLVNQELKMGKGKLCAQIGHATVRVCLRLNKDAIITNWFKTGEAKITLKSNLEEMEKLYEKYKNSSKYWCIKVVDQGKTQLPKDSFTVLAFRPVYKEDIAEEILEIKNGKLL</sequence>
<comment type="catalytic activity">
    <reaction evidence="4">
        <text>an N-acyl-L-alpha-aminoacyl-tRNA + H2O = an N-acyl-L-amino acid + a tRNA + H(+)</text>
        <dbReference type="Rhea" id="RHEA:54448"/>
        <dbReference type="Rhea" id="RHEA-COMP:10123"/>
        <dbReference type="Rhea" id="RHEA-COMP:13883"/>
        <dbReference type="ChEBI" id="CHEBI:15377"/>
        <dbReference type="ChEBI" id="CHEBI:15378"/>
        <dbReference type="ChEBI" id="CHEBI:59874"/>
        <dbReference type="ChEBI" id="CHEBI:78442"/>
        <dbReference type="ChEBI" id="CHEBI:138191"/>
        <dbReference type="EC" id="3.1.1.29"/>
    </reaction>
</comment>
<protein>
    <recommendedName>
        <fullName evidence="1">peptidyl-tRNA hydrolase</fullName>
        <ecNumber evidence="1">3.1.1.29</ecNumber>
    </recommendedName>
</protein>
<evidence type="ECO:0000256" key="2">
    <source>
        <dbReference type="ARBA" id="ARBA00022801"/>
    </source>
</evidence>
<dbReference type="PANTHER" id="PTHR12649">
    <property type="entry name" value="PEPTIDYL-TRNA HYDROLASE 2"/>
    <property type="match status" value="1"/>
</dbReference>
<dbReference type="InterPro" id="IPR002833">
    <property type="entry name" value="PTH2"/>
</dbReference>
<name>A0A6C0ABX1_9ZZZZ</name>
<dbReference type="GO" id="GO:0005829">
    <property type="term" value="C:cytosol"/>
    <property type="evidence" value="ECO:0007669"/>
    <property type="project" value="TreeGrafter"/>
</dbReference>
<dbReference type="GO" id="GO:0004045">
    <property type="term" value="F:peptidyl-tRNA hydrolase activity"/>
    <property type="evidence" value="ECO:0007669"/>
    <property type="project" value="UniProtKB-EC"/>
</dbReference>
<keyword evidence="2" id="KW-0378">Hydrolase</keyword>